<feature type="transmembrane region" description="Helical" evidence="3">
    <location>
        <begin position="12"/>
        <end position="29"/>
    </location>
</feature>
<keyword evidence="3" id="KW-0472">Membrane</keyword>
<reference evidence="4" key="2">
    <citation type="submission" date="2020-11" db="EMBL/GenBank/DDBJ databases">
        <authorList>
            <person name="McCartney M.A."/>
            <person name="Auch B."/>
            <person name="Kono T."/>
            <person name="Mallez S."/>
            <person name="Becker A."/>
            <person name="Gohl D.M."/>
            <person name="Silverstein K.A.T."/>
            <person name="Koren S."/>
            <person name="Bechman K.B."/>
            <person name="Herman A."/>
            <person name="Abrahante J.E."/>
            <person name="Garbe J."/>
        </authorList>
    </citation>
    <scope>NUCLEOTIDE SEQUENCE</scope>
    <source>
        <strain evidence="4">Duluth1</strain>
        <tissue evidence="4">Whole animal</tissue>
    </source>
</reference>
<evidence type="ECO:0000256" key="1">
    <source>
        <dbReference type="ARBA" id="ARBA00004496"/>
    </source>
</evidence>
<dbReference type="GO" id="GO:0005737">
    <property type="term" value="C:cytoplasm"/>
    <property type="evidence" value="ECO:0007669"/>
    <property type="project" value="UniProtKB-SubCell"/>
</dbReference>
<evidence type="ECO:0008006" key="6">
    <source>
        <dbReference type="Google" id="ProtNLM"/>
    </source>
</evidence>
<accession>A0A9D4FJ73</accession>
<evidence type="ECO:0000256" key="2">
    <source>
        <dbReference type="ARBA" id="ARBA00022490"/>
    </source>
</evidence>
<dbReference type="EMBL" id="JAIWYP010000007">
    <property type="protein sequence ID" value="KAH3798208.1"/>
    <property type="molecule type" value="Genomic_DNA"/>
</dbReference>
<protein>
    <recommendedName>
        <fullName evidence="6">AB hydrolase-1 domain-containing protein</fullName>
    </recommendedName>
</protein>
<organism evidence="4 5">
    <name type="scientific">Dreissena polymorpha</name>
    <name type="common">Zebra mussel</name>
    <name type="synonym">Mytilus polymorpha</name>
    <dbReference type="NCBI Taxonomy" id="45954"/>
    <lineage>
        <taxon>Eukaryota</taxon>
        <taxon>Metazoa</taxon>
        <taxon>Spiralia</taxon>
        <taxon>Lophotrochozoa</taxon>
        <taxon>Mollusca</taxon>
        <taxon>Bivalvia</taxon>
        <taxon>Autobranchia</taxon>
        <taxon>Heteroconchia</taxon>
        <taxon>Euheterodonta</taxon>
        <taxon>Imparidentia</taxon>
        <taxon>Neoheterodontei</taxon>
        <taxon>Myida</taxon>
        <taxon>Dreissenoidea</taxon>
        <taxon>Dreissenidae</taxon>
        <taxon>Dreissena</taxon>
    </lineage>
</organism>
<dbReference type="SUPFAM" id="SSF53474">
    <property type="entry name" value="alpha/beta-Hydrolases"/>
    <property type="match status" value="1"/>
</dbReference>
<comment type="caution">
    <text evidence="4">The sequence shown here is derived from an EMBL/GenBank/DDBJ whole genome shotgun (WGS) entry which is preliminary data.</text>
</comment>
<sequence>MSPSGLHINKPAVIIIIGLISTVIFWYSYTSKSTTEQVETVSESGNMAVTEAMMKIMKDEPVPKEQTKDAGEGISLVYREVKPEGSKLDVLFLHGQAFEAKTWVSEPVFTLQLLNKVGYRAVALDLPGDKWKSKKPEKMENDVFLAKAITSLGLTKPVIVSPSMSGGFSLPFLFKDPSKVQEKSRGFVPVAPVNTEKYLDQYKSAHIPTMIIYGETDATLGKESLKNLKNLPNVTVIEELKGAGHACYMNSSLEFNKKLVDFLQSLK</sequence>
<comment type="subcellular location">
    <subcellularLocation>
        <location evidence="1">Cytoplasm</location>
    </subcellularLocation>
</comment>
<proteinExistence type="predicted"/>
<reference evidence="4" key="1">
    <citation type="journal article" date="2019" name="bioRxiv">
        <title>The Genome of the Zebra Mussel, Dreissena polymorpha: A Resource for Invasive Species Research.</title>
        <authorList>
            <person name="McCartney M.A."/>
            <person name="Auch B."/>
            <person name="Kono T."/>
            <person name="Mallez S."/>
            <person name="Zhang Y."/>
            <person name="Obille A."/>
            <person name="Becker A."/>
            <person name="Abrahante J.E."/>
            <person name="Garbe J."/>
            <person name="Badalamenti J.P."/>
            <person name="Herman A."/>
            <person name="Mangelson H."/>
            <person name="Liachko I."/>
            <person name="Sullivan S."/>
            <person name="Sone E.D."/>
            <person name="Koren S."/>
            <person name="Silverstein K.A.T."/>
            <person name="Beckman K.B."/>
            <person name="Gohl D.M."/>
        </authorList>
    </citation>
    <scope>NUCLEOTIDE SEQUENCE</scope>
    <source>
        <strain evidence="4">Duluth1</strain>
        <tissue evidence="4">Whole animal</tissue>
    </source>
</reference>
<name>A0A9D4FJ73_DREPO</name>
<keyword evidence="2" id="KW-0963">Cytoplasm</keyword>
<dbReference type="InterPro" id="IPR029058">
    <property type="entry name" value="AB_hydrolase_fold"/>
</dbReference>
<evidence type="ECO:0000313" key="5">
    <source>
        <dbReference type="Proteomes" id="UP000828390"/>
    </source>
</evidence>
<dbReference type="OrthoDB" id="284184at2759"/>
<dbReference type="Proteomes" id="UP000828390">
    <property type="component" value="Unassembled WGS sequence"/>
</dbReference>
<dbReference type="Gene3D" id="3.40.50.1820">
    <property type="entry name" value="alpha/beta hydrolase"/>
    <property type="match status" value="1"/>
</dbReference>
<dbReference type="PANTHER" id="PTHR46197">
    <property type="entry name" value="PROTEIN ABHD14B-LIKE"/>
    <property type="match status" value="1"/>
</dbReference>
<evidence type="ECO:0000256" key="3">
    <source>
        <dbReference type="SAM" id="Phobius"/>
    </source>
</evidence>
<gene>
    <name evidence="4" type="ORF">DPMN_151802</name>
</gene>
<evidence type="ECO:0000313" key="4">
    <source>
        <dbReference type="EMBL" id="KAH3798208.1"/>
    </source>
</evidence>
<keyword evidence="3" id="KW-1133">Transmembrane helix</keyword>
<keyword evidence="5" id="KW-1185">Reference proteome</keyword>
<dbReference type="PANTHER" id="PTHR46197:SF3">
    <property type="entry name" value="AB HYDROLASE-1 DOMAIN-CONTAINING PROTEIN"/>
    <property type="match status" value="1"/>
</dbReference>
<dbReference type="AlphaFoldDB" id="A0A9D4FJ73"/>
<keyword evidence="3" id="KW-0812">Transmembrane</keyword>